<name>A0AAV4QC69_9ARAC</name>
<dbReference type="EMBL" id="BPLQ01004331">
    <property type="protein sequence ID" value="GIY07303.1"/>
    <property type="molecule type" value="Genomic_DNA"/>
</dbReference>
<comment type="caution">
    <text evidence="1">The sequence shown here is derived from an EMBL/GenBank/DDBJ whole genome shotgun (WGS) entry which is preliminary data.</text>
</comment>
<proteinExistence type="predicted"/>
<keyword evidence="2" id="KW-1185">Reference proteome</keyword>
<accession>A0AAV4QC69</accession>
<evidence type="ECO:0000313" key="1">
    <source>
        <dbReference type="EMBL" id="GIY07303.1"/>
    </source>
</evidence>
<dbReference type="Proteomes" id="UP001054837">
    <property type="component" value="Unassembled WGS sequence"/>
</dbReference>
<gene>
    <name evidence="1" type="ORF">CDAR_20551</name>
</gene>
<reference evidence="1 2" key="1">
    <citation type="submission" date="2021-06" db="EMBL/GenBank/DDBJ databases">
        <title>Caerostris darwini draft genome.</title>
        <authorList>
            <person name="Kono N."/>
            <person name="Arakawa K."/>
        </authorList>
    </citation>
    <scope>NUCLEOTIDE SEQUENCE [LARGE SCALE GENOMIC DNA]</scope>
</reference>
<dbReference type="AlphaFoldDB" id="A0AAV4QC69"/>
<sequence>MECLFSIDISERVTMAFCISFCSPSTKFRNHDLLNRETPLPERASWRHCAPRVHLLQPSVHLGFNCAINEPNASHKLALERASPSNRWEKCRISDFVEDSTGLLIKRNCQLSTRFNNLKTWNIK</sequence>
<evidence type="ECO:0000313" key="2">
    <source>
        <dbReference type="Proteomes" id="UP001054837"/>
    </source>
</evidence>
<protein>
    <submittedName>
        <fullName evidence="1">Uncharacterized protein</fullName>
    </submittedName>
</protein>
<organism evidence="1 2">
    <name type="scientific">Caerostris darwini</name>
    <dbReference type="NCBI Taxonomy" id="1538125"/>
    <lineage>
        <taxon>Eukaryota</taxon>
        <taxon>Metazoa</taxon>
        <taxon>Ecdysozoa</taxon>
        <taxon>Arthropoda</taxon>
        <taxon>Chelicerata</taxon>
        <taxon>Arachnida</taxon>
        <taxon>Araneae</taxon>
        <taxon>Araneomorphae</taxon>
        <taxon>Entelegynae</taxon>
        <taxon>Araneoidea</taxon>
        <taxon>Araneidae</taxon>
        <taxon>Caerostris</taxon>
    </lineage>
</organism>